<evidence type="ECO:0008006" key="5">
    <source>
        <dbReference type="Google" id="ProtNLM"/>
    </source>
</evidence>
<dbReference type="Pfam" id="PF13858">
    <property type="entry name" value="DUF4199"/>
    <property type="match status" value="1"/>
</dbReference>
<dbReference type="STRING" id="1150112.SAMN04487893_10119"/>
<keyword evidence="2" id="KW-1133">Transmembrane helix</keyword>
<dbReference type="OrthoDB" id="5766000at2"/>
<evidence type="ECO:0000256" key="2">
    <source>
        <dbReference type="SAM" id="Phobius"/>
    </source>
</evidence>
<evidence type="ECO:0000256" key="1">
    <source>
        <dbReference type="SAM" id="MobiDB-lite"/>
    </source>
</evidence>
<sequence length="182" mass="21094">MKKFSIEFKWAALATLVALIWMFLEKYLGYHDEKIRFQIGFSLLFNLPLIAIYYLALKEKKKDFYNGITTWRQVFFTGIVLCIMISLFYPIIQYITFMQVSPNFINHLINEVVERGGMTLEDAQANISFDVYLRQGVSGNLSTGVVTSAILAYFLQTKQSSQDEKTPIKPMKKKYQGKNKVK</sequence>
<reference evidence="4" key="1">
    <citation type="submission" date="2016-10" db="EMBL/GenBank/DDBJ databases">
        <authorList>
            <person name="Varghese N."/>
            <person name="Submissions S."/>
        </authorList>
    </citation>
    <scope>NUCLEOTIDE SEQUENCE [LARGE SCALE GENOMIC DNA]</scope>
    <source>
        <strain evidence="4">DSM 26542</strain>
    </source>
</reference>
<dbReference type="AlphaFoldDB" id="A0A1I3KP81"/>
<dbReference type="Proteomes" id="UP000243887">
    <property type="component" value="Unassembled WGS sequence"/>
</dbReference>
<gene>
    <name evidence="3" type="ORF">SAMN04487893_10119</name>
</gene>
<organism evidence="3 4">
    <name type="scientific">Myroides guanonis</name>
    <dbReference type="NCBI Taxonomy" id="1150112"/>
    <lineage>
        <taxon>Bacteria</taxon>
        <taxon>Pseudomonadati</taxon>
        <taxon>Bacteroidota</taxon>
        <taxon>Flavobacteriia</taxon>
        <taxon>Flavobacteriales</taxon>
        <taxon>Flavobacteriaceae</taxon>
        <taxon>Myroides</taxon>
    </lineage>
</organism>
<keyword evidence="2" id="KW-0812">Transmembrane</keyword>
<feature type="transmembrane region" description="Helical" evidence="2">
    <location>
        <begin position="137"/>
        <end position="155"/>
    </location>
</feature>
<protein>
    <recommendedName>
        <fullName evidence="5">DUF4199 domain-containing protein</fullName>
    </recommendedName>
</protein>
<feature type="transmembrane region" description="Helical" evidence="2">
    <location>
        <begin position="69"/>
        <end position="92"/>
    </location>
</feature>
<keyword evidence="4" id="KW-1185">Reference proteome</keyword>
<dbReference type="InterPro" id="IPR025250">
    <property type="entry name" value="DUF4199"/>
</dbReference>
<name>A0A1I3KP81_9FLAO</name>
<dbReference type="EMBL" id="FORU01000001">
    <property type="protein sequence ID" value="SFI74299.1"/>
    <property type="molecule type" value="Genomic_DNA"/>
</dbReference>
<feature type="region of interest" description="Disordered" evidence="1">
    <location>
        <begin position="162"/>
        <end position="182"/>
    </location>
</feature>
<evidence type="ECO:0000313" key="4">
    <source>
        <dbReference type="Proteomes" id="UP000243887"/>
    </source>
</evidence>
<dbReference type="RefSeq" id="WP_090677321.1">
    <property type="nucleotide sequence ID" value="NZ_FORU01000001.1"/>
</dbReference>
<accession>A0A1I3KP81</accession>
<proteinExistence type="predicted"/>
<feature type="transmembrane region" description="Helical" evidence="2">
    <location>
        <begin position="7"/>
        <end position="24"/>
    </location>
</feature>
<evidence type="ECO:0000313" key="3">
    <source>
        <dbReference type="EMBL" id="SFI74299.1"/>
    </source>
</evidence>
<keyword evidence="2" id="KW-0472">Membrane</keyword>
<feature type="transmembrane region" description="Helical" evidence="2">
    <location>
        <begin position="36"/>
        <end position="57"/>
    </location>
</feature>
<feature type="compositionally biased region" description="Basic residues" evidence="1">
    <location>
        <begin position="170"/>
        <end position="182"/>
    </location>
</feature>